<evidence type="ECO:0000313" key="1">
    <source>
        <dbReference type="EMBL" id="KAK4153487.1"/>
    </source>
</evidence>
<protein>
    <submittedName>
        <fullName evidence="1">Uncharacterized protein</fullName>
    </submittedName>
</protein>
<reference evidence="1" key="1">
    <citation type="journal article" date="2023" name="Mol. Phylogenet. Evol.">
        <title>Genome-scale phylogeny and comparative genomics of the fungal order Sordariales.</title>
        <authorList>
            <person name="Hensen N."/>
            <person name="Bonometti L."/>
            <person name="Westerberg I."/>
            <person name="Brannstrom I.O."/>
            <person name="Guillou S."/>
            <person name="Cros-Aarteil S."/>
            <person name="Calhoun S."/>
            <person name="Haridas S."/>
            <person name="Kuo A."/>
            <person name="Mondo S."/>
            <person name="Pangilinan J."/>
            <person name="Riley R."/>
            <person name="LaButti K."/>
            <person name="Andreopoulos B."/>
            <person name="Lipzen A."/>
            <person name="Chen C."/>
            <person name="Yan M."/>
            <person name="Daum C."/>
            <person name="Ng V."/>
            <person name="Clum A."/>
            <person name="Steindorff A."/>
            <person name="Ohm R.A."/>
            <person name="Martin F."/>
            <person name="Silar P."/>
            <person name="Natvig D.O."/>
            <person name="Lalanne C."/>
            <person name="Gautier V."/>
            <person name="Ament-Velasquez S.L."/>
            <person name="Kruys A."/>
            <person name="Hutchinson M.I."/>
            <person name="Powell A.J."/>
            <person name="Barry K."/>
            <person name="Miller A.N."/>
            <person name="Grigoriev I.V."/>
            <person name="Debuchy R."/>
            <person name="Gladieux P."/>
            <person name="Hiltunen Thoren M."/>
            <person name="Johannesson H."/>
        </authorList>
    </citation>
    <scope>NUCLEOTIDE SEQUENCE</scope>
    <source>
        <strain evidence="1">CBS 538.74</strain>
    </source>
</reference>
<accession>A0AAN6ZWI4</accession>
<dbReference type="Proteomes" id="UP001302745">
    <property type="component" value="Unassembled WGS sequence"/>
</dbReference>
<dbReference type="AlphaFoldDB" id="A0AAN6ZWI4"/>
<proteinExistence type="predicted"/>
<organism evidence="1 2">
    <name type="scientific">Chaetomidium leptoderma</name>
    <dbReference type="NCBI Taxonomy" id="669021"/>
    <lineage>
        <taxon>Eukaryota</taxon>
        <taxon>Fungi</taxon>
        <taxon>Dikarya</taxon>
        <taxon>Ascomycota</taxon>
        <taxon>Pezizomycotina</taxon>
        <taxon>Sordariomycetes</taxon>
        <taxon>Sordariomycetidae</taxon>
        <taxon>Sordariales</taxon>
        <taxon>Chaetomiaceae</taxon>
        <taxon>Chaetomidium</taxon>
    </lineage>
</organism>
<comment type="caution">
    <text evidence="1">The sequence shown here is derived from an EMBL/GenBank/DDBJ whole genome shotgun (WGS) entry which is preliminary data.</text>
</comment>
<gene>
    <name evidence="1" type="ORF">C8A00DRAFT_33778</name>
</gene>
<keyword evidence="2" id="KW-1185">Reference proteome</keyword>
<evidence type="ECO:0000313" key="2">
    <source>
        <dbReference type="Proteomes" id="UP001302745"/>
    </source>
</evidence>
<name>A0AAN6ZWI4_9PEZI</name>
<reference evidence="1" key="2">
    <citation type="submission" date="2023-05" db="EMBL/GenBank/DDBJ databases">
        <authorList>
            <consortium name="Lawrence Berkeley National Laboratory"/>
            <person name="Steindorff A."/>
            <person name="Hensen N."/>
            <person name="Bonometti L."/>
            <person name="Westerberg I."/>
            <person name="Brannstrom I.O."/>
            <person name="Guillou S."/>
            <person name="Cros-Aarteil S."/>
            <person name="Calhoun S."/>
            <person name="Haridas S."/>
            <person name="Kuo A."/>
            <person name="Mondo S."/>
            <person name="Pangilinan J."/>
            <person name="Riley R."/>
            <person name="Labutti K."/>
            <person name="Andreopoulos B."/>
            <person name="Lipzen A."/>
            <person name="Chen C."/>
            <person name="Yanf M."/>
            <person name="Daum C."/>
            <person name="Ng V."/>
            <person name="Clum A."/>
            <person name="Ohm R."/>
            <person name="Martin F."/>
            <person name="Silar P."/>
            <person name="Natvig D."/>
            <person name="Lalanne C."/>
            <person name="Gautier V."/>
            <person name="Ament-Velasquez S.L."/>
            <person name="Kruys A."/>
            <person name="Hutchinson M.I."/>
            <person name="Powell A.J."/>
            <person name="Barry K."/>
            <person name="Miller A.N."/>
            <person name="Grigoriev I.V."/>
            <person name="Debuchy R."/>
            <person name="Gladieux P."/>
            <person name="Thoren M.H."/>
            <person name="Johannesson H."/>
        </authorList>
    </citation>
    <scope>NUCLEOTIDE SEQUENCE</scope>
    <source>
        <strain evidence="1">CBS 538.74</strain>
    </source>
</reference>
<sequence>MQKSKALSSLRAIFPPIHQPLPLDKRESQRLLNDIKTSFRARLDAKYNFPDALKLPPTTIAHRPANAARAADGHLRTILTSPLFSTVDTAEATGGVANTWDAHTAVFERAVSRGLMTPARAQGFLMMVKSEAKQPAIPLLDLLKSTGAGLLVLRWVQSSGQERDLAFLANKSFRRLLMQFMVADGLDDALWVWVERLMKREDSSGDAISSRPLVAELICDFVTVKCLARELESAYTAMLKAEAIAKENQISPVMLQLAWRSLAWHTTVNACRHVKAPVHLFDPFVTLGQTIPSRRLDLAHVNLHHPVDPTPGLAVEYLSNKTNWKGITGPPTVNSPVERYINRLTLLGLDTVQHLQQANETREASRVWALLERNLGWLALPKTVV</sequence>
<dbReference type="EMBL" id="MU856939">
    <property type="protein sequence ID" value="KAK4153487.1"/>
    <property type="molecule type" value="Genomic_DNA"/>
</dbReference>